<accession>A0AAW0DWE7</accession>
<evidence type="ECO:0000313" key="2">
    <source>
        <dbReference type="Proteomes" id="UP001362999"/>
    </source>
</evidence>
<name>A0AAW0DWE7_9AGAR</name>
<organism evidence="1 2">
    <name type="scientific">Favolaschia claudopus</name>
    <dbReference type="NCBI Taxonomy" id="2862362"/>
    <lineage>
        <taxon>Eukaryota</taxon>
        <taxon>Fungi</taxon>
        <taxon>Dikarya</taxon>
        <taxon>Basidiomycota</taxon>
        <taxon>Agaricomycotina</taxon>
        <taxon>Agaricomycetes</taxon>
        <taxon>Agaricomycetidae</taxon>
        <taxon>Agaricales</taxon>
        <taxon>Marasmiineae</taxon>
        <taxon>Mycenaceae</taxon>
        <taxon>Favolaschia</taxon>
    </lineage>
</organism>
<comment type="caution">
    <text evidence="1">The sequence shown here is derived from an EMBL/GenBank/DDBJ whole genome shotgun (WGS) entry which is preliminary data.</text>
</comment>
<feature type="non-terminal residue" evidence="1">
    <location>
        <position position="1"/>
    </location>
</feature>
<proteinExistence type="predicted"/>
<dbReference type="Proteomes" id="UP001362999">
    <property type="component" value="Unassembled WGS sequence"/>
</dbReference>
<protein>
    <recommendedName>
        <fullName evidence="3">Tick transposon</fullName>
    </recommendedName>
</protein>
<sequence length="138" mass="16103">TFQLRHYLSMVTTQKHREALTSLLLSTHQLALEVLRYANHANQPVQRSQRTCRFCRTEVESPEHALLICVSSVELTRTRDTFFEVLFQRSPQLQTLQRRLSPTDFFKAILYSRPNIGLLAKLAFDVLEIFYAVPLIRP</sequence>
<dbReference type="AlphaFoldDB" id="A0AAW0DWE7"/>
<evidence type="ECO:0000313" key="1">
    <source>
        <dbReference type="EMBL" id="KAK7055895.1"/>
    </source>
</evidence>
<keyword evidence="2" id="KW-1185">Reference proteome</keyword>
<evidence type="ECO:0008006" key="3">
    <source>
        <dbReference type="Google" id="ProtNLM"/>
    </source>
</evidence>
<gene>
    <name evidence="1" type="ORF">R3P38DRAFT_2498468</name>
</gene>
<dbReference type="EMBL" id="JAWWNJ010000005">
    <property type="protein sequence ID" value="KAK7055895.1"/>
    <property type="molecule type" value="Genomic_DNA"/>
</dbReference>
<reference evidence="1 2" key="1">
    <citation type="journal article" date="2024" name="J Genomics">
        <title>Draft genome sequencing and assembly of Favolaschia claudopus CIRM-BRFM 2984 isolated from oak limbs.</title>
        <authorList>
            <person name="Navarro D."/>
            <person name="Drula E."/>
            <person name="Chaduli D."/>
            <person name="Cazenave R."/>
            <person name="Ahrendt S."/>
            <person name="Wang J."/>
            <person name="Lipzen A."/>
            <person name="Daum C."/>
            <person name="Barry K."/>
            <person name="Grigoriev I.V."/>
            <person name="Favel A."/>
            <person name="Rosso M.N."/>
            <person name="Martin F."/>
        </authorList>
    </citation>
    <scope>NUCLEOTIDE SEQUENCE [LARGE SCALE GENOMIC DNA]</scope>
    <source>
        <strain evidence="1 2">CIRM-BRFM 2984</strain>
    </source>
</reference>